<evidence type="ECO:0000259" key="1">
    <source>
        <dbReference type="Pfam" id="PF03372"/>
    </source>
</evidence>
<reference evidence="2 3" key="1">
    <citation type="journal article" date="2016" name="Mol. Biol. Evol.">
        <title>Comparative Genomics of Early-Diverging Mushroom-Forming Fungi Provides Insights into the Origins of Lignocellulose Decay Capabilities.</title>
        <authorList>
            <person name="Nagy L.G."/>
            <person name="Riley R."/>
            <person name="Tritt A."/>
            <person name="Adam C."/>
            <person name="Daum C."/>
            <person name="Floudas D."/>
            <person name="Sun H."/>
            <person name="Yadav J.S."/>
            <person name="Pangilinan J."/>
            <person name="Larsson K.H."/>
            <person name="Matsuura K."/>
            <person name="Barry K."/>
            <person name="Labutti K."/>
            <person name="Kuo R."/>
            <person name="Ohm R.A."/>
            <person name="Bhattacharya S.S."/>
            <person name="Shirouzu T."/>
            <person name="Yoshinaga Y."/>
            <person name="Martin F.M."/>
            <person name="Grigoriev I.V."/>
            <person name="Hibbett D.S."/>
        </authorList>
    </citation>
    <scope>NUCLEOTIDE SEQUENCE [LARGE SCALE GENOMIC DNA]</scope>
    <source>
        <strain evidence="2 3">HHB14362 ss-1</strain>
    </source>
</reference>
<name>A0A165UJT7_9AGAM</name>
<keyword evidence="3" id="KW-1185">Reference proteome</keyword>
<dbReference type="AlphaFoldDB" id="A0A165UJT7"/>
<organism evidence="2 3">
    <name type="scientific">Neolentinus lepideus HHB14362 ss-1</name>
    <dbReference type="NCBI Taxonomy" id="1314782"/>
    <lineage>
        <taxon>Eukaryota</taxon>
        <taxon>Fungi</taxon>
        <taxon>Dikarya</taxon>
        <taxon>Basidiomycota</taxon>
        <taxon>Agaricomycotina</taxon>
        <taxon>Agaricomycetes</taxon>
        <taxon>Gloeophyllales</taxon>
        <taxon>Gloeophyllaceae</taxon>
        <taxon>Neolentinus</taxon>
    </lineage>
</organism>
<dbReference type="Gene3D" id="3.60.10.10">
    <property type="entry name" value="Endonuclease/exonuclease/phosphatase"/>
    <property type="match status" value="1"/>
</dbReference>
<feature type="domain" description="Endonuclease/exonuclease/phosphatase" evidence="1">
    <location>
        <begin position="42"/>
        <end position="294"/>
    </location>
</feature>
<dbReference type="PANTHER" id="PTHR12121">
    <property type="entry name" value="CARBON CATABOLITE REPRESSOR PROTEIN 4"/>
    <property type="match status" value="1"/>
</dbReference>
<dbReference type="Proteomes" id="UP000076761">
    <property type="component" value="Unassembled WGS sequence"/>
</dbReference>
<dbReference type="InterPro" id="IPR036691">
    <property type="entry name" value="Endo/exonu/phosph_ase_sf"/>
</dbReference>
<dbReference type="InterPro" id="IPR050410">
    <property type="entry name" value="CCR4/nocturin_mRNA_transcr"/>
</dbReference>
<protein>
    <submittedName>
        <fullName evidence="2">DNase I-like protein</fullName>
    </submittedName>
</protein>
<evidence type="ECO:0000313" key="3">
    <source>
        <dbReference type="Proteomes" id="UP000076761"/>
    </source>
</evidence>
<dbReference type="OrthoDB" id="276515at2759"/>
<evidence type="ECO:0000313" key="2">
    <source>
        <dbReference type="EMBL" id="KZT28280.1"/>
    </source>
</evidence>
<dbReference type="GO" id="GO:0000175">
    <property type="term" value="F:3'-5'-RNA exonuclease activity"/>
    <property type="evidence" value="ECO:0007669"/>
    <property type="project" value="TreeGrafter"/>
</dbReference>
<dbReference type="Pfam" id="PF03372">
    <property type="entry name" value="Exo_endo_phos"/>
    <property type="match status" value="1"/>
</dbReference>
<accession>A0A165UJT7</accession>
<dbReference type="EMBL" id="KV425558">
    <property type="protein sequence ID" value="KZT28280.1"/>
    <property type="molecule type" value="Genomic_DNA"/>
</dbReference>
<dbReference type="InterPro" id="IPR005135">
    <property type="entry name" value="Endo/exonuclease/phosphatase"/>
</dbReference>
<dbReference type="PANTHER" id="PTHR12121:SF36">
    <property type="entry name" value="ENDONUCLEASE_EXONUCLEASE_PHOSPHATASE DOMAIN-CONTAINING PROTEIN"/>
    <property type="match status" value="1"/>
</dbReference>
<dbReference type="SUPFAM" id="SSF56219">
    <property type="entry name" value="DNase I-like"/>
    <property type="match status" value="1"/>
</dbReference>
<proteinExistence type="predicted"/>
<sequence>MRVATYNLRYDSMPDSIAVQESLWNLPDPLVPPEFLGMRGEQPWSARRLKIMQIIRDEDLEIIGFQEALLRQVNDLQELLDDGGFDGEFSPVFYRKYDDLVTRHTSFEPSKFPGVGSVRICTVCCFKVKGGLSADSRHDIMTILNTHLDDQSDDQRCLAASLLLTRARYEAVSKQGPVILLGDFNSTPTGSDSGAYNITTGASQPLPIDPTFADKYVVPSDKELSFHFQDLRAVTPRPFISGNYATFTGFVDPWNTSQYARIDFIFGGTNGYWSVTSYHVSTSLTDDGVLASDHRPVIVDLNF</sequence>
<dbReference type="InParanoid" id="A0A165UJT7"/>
<gene>
    <name evidence="2" type="ORF">NEOLEDRAFT_1231149</name>
</gene>